<dbReference type="PANTHER" id="PTHR11085">
    <property type="entry name" value="NAD-DEPENDENT PROTEIN DEACYLASE SIRTUIN-5, MITOCHONDRIAL-RELATED"/>
    <property type="match status" value="1"/>
</dbReference>
<dbReference type="InterPro" id="IPR003000">
    <property type="entry name" value="Sirtuin"/>
</dbReference>
<proteinExistence type="inferred from homology"/>
<dbReference type="Proteomes" id="UP000324800">
    <property type="component" value="Unassembled WGS sequence"/>
</dbReference>
<comment type="caution">
    <text evidence="10">Lacks conserved residue(s) required for the propagation of feature annotation.</text>
</comment>
<keyword evidence="6" id="KW-0520">NAD</keyword>
<feature type="binding site" evidence="10">
    <location>
        <position position="210"/>
    </location>
    <ligand>
        <name>Zn(2+)</name>
        <dbReference type="ChEBI" id="CHEBI:29105"/>
    </ligand>
</feature>
<keyword evidence="2" id="KW-0597">Phosphoprotein</keyword>
<comment type="similarity">
    <text evidence="7">Belongs to the sirtuin family. Class IV subfamily.</text>
</comment>
<dbReference type="SUPFAM" id="SSF52467">
    <property type="entry name" value="DHS-like NAD/FAD-binding domain"/>
    <property type="match status" value="1"/>
</dbReference>
<evidence type="ECO:0000256" key="5">
    <source>
        <dbReference type="ARBA" id="ARBA00022833"/>
    </source>
</evidence>
<dbReference type="GO" id="GO:0005634">
    <property type="term" value="C:nucleus"/>
    <property type="evidence" value="ECO:0007669"/>
    <property type="project" value="TreeGrafter"/>
</dbReference>
<evidence type="ECO:0000256" key="8">
    <source>
        <dbReference type="ARBA" id="ARBA00041832"/>
    </source>
</evidence>
<sequence>MNQHSPVPREIIQIASLILQAKNAVVLTGSGLNIAAGLPDMESNLSSSPSISGTRHRLSIRREQASPTFAFMAIAQLFNYKRIKNVITTIVEGLHQRSGVPQENVFEVYGNCFTETCPACGTIFYRDYDVTSAKSQSMFLPEKTEQELISQQVNINFASYNQQSQSAQQRKDSVLLNKAENHLTGRLCTAKVAAGNSIIQQVSSQNQNVCRTPLKDTLIHRGEVPSKSYALATEIVQNADLLICIGSSLSRTAEQELPILAKQSQAKLVIIYSDRTPLDNLADVVFHHSRMQTALRLISGQLQLQVPSYTITKEVLIGNDYQEMVQSELSVFDEENKHRWTLFVHPAAETKLFTAHPTIQNIRVSS</sequence>
<keyword evidence="5 10" id="KW-0862">Zinc</keyword>
<keyword evidence="3" id="KW-0808">Transferase</keyword>
<gene>
    <name evidence="12" type="ORF">EZS28_036385</name>
</gene>
<dbReference type="GO" id="GO:0046872">
    <property type="term" value="F:metal ion binding"/>
    <property type="evidence" value="ECO:0007669"/>
    <property type="project" value="UniProtKB-KW"/>
</dbReference>
<dbReference type="InterPro" id="IPR026590">
    <property type="entry name" value="Ssirtuin_cat_dom"/>
</dbReference>
<evidence type="ECO:0000256" key="9">
    <source>
        <dbReference type="ARBA" id="ARBA00043038"/>
    </source>
</evidence>
<evidence type="ECO:0000259" key="11">
    <source>
        <dbReference type="PROSITE" id="PS50305"/>
    </source>
</evidence>
<comment type="caution">
    <text evidence="12">The sequence shown here is derived from an EMBL/GenBank/DDBJ whole genome shotgun (WGS) entry which is preliminary data.</text>
</comment>
<dbReference type="PANTHER" id="PTHR11085:SF1">
    <property type="entry name" value="NAD-DEPENDENT PROTEIN DEACETYLASE SIRTUIN-7"/>
    <property type="match status" value="1"/>
</dbReference>
<evidence type="ECO:0000256" key="7">
    <source>
        <dbReference type="ARBA" id="ARBA00038170"/>
    </source>
</evidence>
<dbReference type="PROSITE" id="PS50305">
    <property type="entry name" value="SIRTUIN"/>
    <property type="match status" value="1"/>
</dbReference>
<protein>
    <recommendedName>
        <fullName evidence="9">Regulatory protein SIR2 homolog 7</fullName>
    </recommendedName>
    <alternativeName>
        <fullName evidence="8">SIR2-like protein 7</fullName>
    </alternativeName>
</protein>
<evidence type="ECO:0000256" key="2">
    <source>
        <dbReference type="ARBA" id="ARBA00022553"/>
    </source>
</evidence>
<dbReference type="EMBL" id="SNRW01017693">
    <property type="protein sequence ID" value="KAA6368088.1"/>
    <property type="molecule type" value="Genomic_DNA"/>
</dbReference>
<evidence type="ECO:0000313" key="12">
    <source>
        <dbReference type="EMBL" id="KAA6368088.1"/>
    </source>
</evidence>
<dbReference type="Gene3D" id="3.40.50.1220">
    <property type="entry name" value="TPP-binding domain"/>
    <property type="match status" value="2"/>
</dbReference>
<dbReference type="OrthoDB" id="424302at2759"/>
<feature type="binding site" evidence="10">
    <location>
        <position position="120"/>
    </location>
    <ligand>
        <name>Zn(2+)</name>
        <dbReference type="ChEBI" id="CHEBI:29105"/>
    </ligand>
</feature>
<evidence type="ECO:0000256" key="3">
    <source>
        <dbReference type="ARBA" id="ARBA00022679"/>
    </source>
</evidence>
<dbReference type="GO" id="GO:0017136">
    <property type="term" value="F:histone deacetylase activity, NAD-dependent"/>
    <property type="evidence" value="ECO:0007669"/>
    <property type="project" value="TreeGrafter"/>
</dbReference>
<accession>A0A5J4UC54</accession>
<dbReference type="GO" id="GO:0070403">
    <property type="term" value="F:NAD+ binding"/>
    <property type="evidence" value="ECO:0007669"/>
    <property type="project" value="InterPro"/>
</dbReference>
<comment type="cofactor">
    <cofactor evidence="1">
        <name>Zn(2+)</name>
        <dbReference type="ChEBI" id="CHEBI:29105"/>
    </cofactor>
</comment>
<evidence type="ECO:0000313" key="13">
    <source>
        <dbReference type="Proteomes" id="UP000324800"/>
    </source>
</evidence>
<reference evidence="12 13" key="1">
    <citation type="submission" date="2019-03" db="EMBL/GenBank/DDBJ databases">
        <title>Single cell metagenomics reveals metabolic interactions within the superorganism composed of flagellate Streblomastix strix and complex community of Bacteroidetes bacteria on its surface.</title>
        <authorList>
            <person name="Treitli S.C."/>
            <person name="Kolisko M."/>
            <person name="Husnik F."/>
            <person name="Keeling P."/>
            <person name="Hampl V."/>
        </authorList>
    </citation>
    <scope>NUCLEOTIDE SEQUENCE [LARGE SCALE GENOMIC DNA]</scope>
    <source>
        <strain evidence="12">ST1C</strain>
    </source>
</reference>
<dbReference type="InterPro" id="IPR026591">
    <property type="entry name" value="Sirtuin_cat_small_dom_sf"/>
</dbReference>
<evidence type="ECO:0000256" key="10">
    <source>
        <dbReference type="PROSITE-ProRule" id="PRU00236"/>
    </source>
</evidence>
<feature type="binding site" evidence="10">
    <location>
        <position position="117"/>
    </location>
    <ligand>
        <name>Zn(2+)</name>
        <dbReference type="ChEBI" id="CHEBI:29105"/>
    </ligand>
</feature>
<evidence type="ECO:0000256" key="1">
    <source>
        <dbReference type="ARBA" id="ARBA00001947"/>
    </source>
</evidence>
<dbReference type="InterPro" id="IPR029035">
    <property type="entry name" value="DHS-like_NAD/FAD-binding_dom"/>
</dbReference>
<dbReference type="Pfam" id="PF02146">
    <property type="entry name" value="SIR2"/>
    <property type="match status" value="1"/>
</dbReference>
<feature type="domain" description="Deacetylase sirtuin-type" evidence="11">
    <location>
        <begin position="4"/>
        <end position="305"/>
    </location>
</feature>
<name>A0A5J4UC54_9EUKA</name>
<keyword evidence="4 10" id="KW-0479">Metal-binding</keyword>
<dbReference type="Gene3D" id="3.30.1600.10">
    <property type="entry name" value="SIR2/SIRT2 'Small Domain"/>
    <property type="match status" value="2"/>
</dbReference>
<evidence type="ECO:0000256" key="4">
    <source>
        <dbReference type="ARBA" id="ARBA00022723"/>
    </source>
</evidence>
<feature type="non-terminal residue" evidence="12">
    <location>
        <position position="366"/>
    </location>
</feature>
<feature type="binding site" evidence="10">
    <location>
        <position position="188"/>
    </location>
    <ligand>
        <name>Zn(2+)</name>
        <dbReference type="ChEBI" id="CHEBI:29105"/>
    </ligand>
</feature>
<evidence type="ECO:0000256" key="6">
    <source>
        <dbReference type="ARBA" id="ARBA00023027"/>
    </source>
</evidence>
<organism evidence="12 13">
    <name type="scientific">Streblomastix strix</name>
    <dbReference type="NCBI Taxonomy" id="222440"/>
    <lineage>
        <taxon>Eukaryota</taxon>
        <taxon>Metamonada</taxon>
        <taxon>Preaxostyla</taxon>
        <taxon>Oxymonadida</taxon>
        <taxon>Streblomastigidae</taxon>
        <taxon>Streblomastix</taxon>
    </lineage>
</organism>
<dbReference type="InterPro" id="IPR050134">
    <property type="entry name" value="NAD-dep_sirtuin_deacylases"/>
</dbReference>
<dbReference type="AlphaFoldDB" id="A0A5J4UC54"/>